<protein>
    <submittedName>
        <fullName evidence="1">Uncharacterized protein</fullName>
    </submittedName>
</protein>
<accession>A0A2P6PS57</accession>
<organism evidence="1 2">
    <name type="scientific">Rosa chinensis</name>
    <name type="common">China rose</name>
    <dbReference type="NCBI Taxonomy" id="74649"/>
    <lineage>
        <taxon>Eukaryota</taxon>
        <taxon>Viridiplantae</taxon>
        <taxon>Streptophyta</taxon>
        <taxon>Embryophyta</taxon>
        <taxon>Tracheophyta</taxon>
        <taxon>Spermatophyta</taxon>
        <taxon>Magnoliopsida</taxon>
        <taxon>eudicotyledons</taxon>
        <taxon>Gunneridae</taxon>
        <taxon>Pentapetalae</taxon>
        <taxon>rosids</taxon>
        <taxon>fabids</taxon>
        <taxon>Rosales</taxon>
        <taxon>Rosaceae</taxon>
        <taxon>Rosoideae</taxon>
        <taxon>Rosoideae incertae sedis</taxon>
        <taxon>Rosa</taxon>
    </lineage>
</organism>
<evidence type="ECO:0000313" key="1">
    <source>
        <dbReference type="EMBL" id="PRQ24767.1"/>
    </source>
</evidence>
<comment type="caution">
    <text evidence="1">The sequence shown here is derived from an EMBL/GenBank/DDBJ whole genome shotgun (WGS) entry which is preliminary data.</text>
</comment>
<dbReference type="AlphaFoldDB" id="A0A2P6PS57"/>
<gene>
    <name evidence="1" type="ORF">RchiOBHm_Chr6g0276091</name>
</gene>
<reference evidence="1 2" key="1">
    <citation type="journal article" date="2018" name="Nat. Genet.">
        <title>The Rosa genome provides new insights in the design of modern roses.</title>
        <authorList>
            <person name="Bendahmane M."/>
        </authorList>
    </citation>
    <scope>NUCLEOTIDE SEQUENCE [LARGE SCALE GENOMIC DNA]</scope>
    <source>
        <strain evidence="2">cv. Old Blush</strain>
    </source>
</reference>
<dbReference type="EMBL" id="PDCK01000044">
    <property type="protein sequence ID" value="PRQ24767.1"/>
    <property type="molecule type" value="Genomic_DNA"/>
</dbReference>
<dbReference type="Proteomes" id="UP000238479">
    <property type="component" value="Chromosome 6"/>
</dbReference>
<proteinExistence type="predicted"/>
<sequence length="56" mass="6581">MVHPPRIEKYNDLFRLFISPPNFIIHCVMYHNTNKTVASLVRLLTSISEHRWSVGT</sequence>
<dbReference type="Gramene" id="PRQ24767">
    <property type="protein sequence ID" value="PRQ24767"/>
    <property type="gene ID" value="RchiOBHm_Chr6g0276091"/>
</dbReference>
<name>A0A2P6PS57_ROSCH</name>
<keyword evidence="2" id="KW-1185">Reference proteome</keyword>
<evidence type="ECO:0000313" key="2">
    <source>
        <dbReference type="Proteomes" id="UP000238479"/>
    </source>
</evidence>